<dbReference type="EMBL" id="JBHLYR010000081">
    <property type="protein sequence ID" value="MFB9995120.1"/>
    <property type="molecule type" value="Genomic_DNA"/>
</dbReference>
<name>A0ABV6B830_9DEIO</name>
<keyword evidence="2" id="KW-1185">Reference proteome</keyword>
<reference evidence="1 2" key="1">
    <citation type="submission" date="2024-09" db="EMBL/GenBank/DDBJ databases">
        <authorList>
            <person name="Sun Q."/>
            <person name="Mori K."/>
        </authorList>
    </citation>
    <scope>NUCLEOTIDE SEQUENCE [LARGE SCALE GENOMIC DNA]</scope>
    <source>
        <strain evidence="1 2">JCM 13503</strain>
    </source>
</reference>
<evidence type="ECO:0000313" key="2">
    <source>
        <dbReference type="Proteomes" id="UP001589733"/>
    </source>
</evidence>
<protein>
    <submittedName>
        <fullName evidence="1">Uncharacterized protein</fullName>
    </submittedName>
</protein>
<organism evidence="1 2">
    <name type="scientific">Deinococcus oregonensis</name>
    <dbReference type="NCBI Taxonomy" id="1805970"/>
    <lineage>
        <taxon>Bacteria</taxon>
        <taxon>Thermotogati</taxon>
        <taxon>Deinococcota</taxon>
        <taxon>Deinococci</taxon>
        <taxon>Deinococcales</taxon>
        <taxon>Deinococcaceae</taxon>
        <taxon>Deinococcus</taxon>
    </lineage>
</organism>
<comment type="caution">
    <text evidence="1">The sequence shown here is derived from an EMBL/GenBank/DDBJ whole genome shotgun (WGS) entry which is preliminary data.</text>
</comment>
<evidence type="ECO:0000313" key="1">
    <source>
        <dbReference type="EMBL" id="MFB9995120.1"/>
    </source>
</evidence>
<dbReference type="RefSeq" id="WP_380016744.1">
    <property type="nucleotide sequence ID" value="NZ_JBHLYR010000081.1"/>
</dbReference>
<dbReference type="Proteomes" id="UP001589733">
    <property type="component" value="Unassembled WGS sequence"/>
</dbReference>
<gene>
    <name evidence="1" type="ORF">ACFFLM_24525</name>
</gene>
<proteinExistence type="predicted"/>
<sequence length="274" mass="31075">MPKLSLLPYADMSDMERDVIDALRIRGALTIRSIEQDIGPRKKWERLLDTKVLHKSITLYGEVTAFSERGREMIQASTGKRLPYLLAPGTIVDRAYQVDAVRLLTDQGYGVERTVYKTRNGKLPPRADGSETTDQIAYVVMRLPEAQLRRLNALWPGLAHPVNEPVKPDSWGMYPEVLGRPHLYASISGGGTSRSMVDRWFQNRSNARLISEWHTPLLLAVPSDEHLRTILRRNKAKHAKSQAALQWESRSDPTAALRMDYQPLELIMLPLPTT</sequence>
<accession>A0ABV6B830</accession>